<evidence type="ECO:0000256" key="4">
    <source>
        <dbReference type="ARBA" id="ARBA00022679"/>
    </source>
</evidence>
<keyword evidence="3" id="KW-0597">Phosphoprotein</keyword>
<dbReference type="RefSeq" id="WP_084200137.1">
    <property type="nucleotide sequence ID" value="NZ_PKUR01000001.1"/>
</dbReference>
<dbReference type="InterPro" id="IPR003594">
    <property type="entry name" value="HATPase_dom"/>
</dbReference>
<dbReference type="Proteomes" id="UP000235162">
    <property type="component" value="Unassembled WGS sequence"/>
</dbReference>
<evidence type="ECO:0000313" key="8">
    <source>
        <dbReference type="EMBL" id="PLW87854.1"/>
    </source>
</evidence>
<dbReference type="Pfam" id="PF02518">
    <property type="entry name" value="HATPase_c"/>
    <property type="match status" value="1"/>
</dbReference>
<dbReference type="SMART" id="SM00387">
    <property type="entry name" value="HATPase_c"/>
    <property type="match status" value="1"/>
</dbReference>
<gene>
    <name evidence="8" type="ORF">C0029_04590</name>
</gene>
<sequence length="92" mass="10264">MHREGQNFLIAIEDKGPGLPDTELERIFDEFYRVDEARQRESGGHGLGLPIARRAVELHDGEISAHTGRKGLCVRMSFPVQAETSSSTLLRC</sequence>
<evidence type="ECO:0000256" key="2">
    <source>
        <dbReference type="ARBA" id="ARBA00012438"/>
    </source>
</evidence>
<keyword evidence="4" id="KW-0808">Transferase</keyword>
<dbReference type="InterPro" id="IPR036890">
    <property type="entry name" value="HATPase_C_sf"/>
</dbReference>
<dbReference type="PANTHER" id="PTHR45453">
    <property type="entry name" value="PHOSPHATE REGULON SENSOR PROTEIN PHOR"/>
    <property type="match status" value="1"/>
</dbReference>
<evidence type="ECO:0000259" key="7">
    <source>
        <dbReference type="PROSITE" id="PS50109"/>
    </source>
</evidence>
<comment type="caution">
    <text evidence="8">The sequence shown here is derived from an EMBL/GenBank/DDBJ whole genome shotgun (WGS) entry which is preliminary data.</text>
</comment>
<dbReference type="AlphaFoldDB" id="A0AAP8SPT7"/>
<dbReference type="EC" id="2.7.13.3" evidence="2"/>
<feature type="domain" description="Histidine kinase" evidence="7">
    <location>
        <begin position="1"/>
        <end position="82"/>
    </location>
</feature>
<reference evidence="8 9" key="1">
    <citation type="submission" date="2018-01" db="EMBL/GenBank/DDBJ databases">
        <title>The draft genome sequence of Halioglobus japonicus S1-36.</title>
        <authorList>
            <person name="Du Z.-J."/>
            <person name="Shi M.-J."/>
        </authorList>
    </citation>
    <scope>NUCLEOTIDE SEQUENCE [LARGE SCALE GENOMIC DNA]</scope>
    <source>
        <strain evidence="8 9">S1-36</strain>
    </source>
</reference>
<dbReference type="InterPro" id="IPR050351">
    <property type="entry name" value="BphY/WalK/GraS-like"/>
</dbReference>
<dbReference type="GO" id="GO:0004721">
    <property type="term" value="F:phosphoprotein phosphatase activity"/>
    <property type="evidence" value="ECO:0007669"/>
    <property type="project" value="TreeGrafter"/>
</dbReference>
<evidence type="ECO:0000313" key="9">
    <source>
        <dbReference type="Proteomes" id="UP000235162"/>
    </source>
</evidence>
<evidence type="ECO:0000256" key="1">
    <source>
        <dbReference type="ARBA" id="ARBA00000085"/>
    </source>
</evidence>
<dbReference type="GO" id="GO:0005886">
    <property type="term" value="C:plasma membrane"/>
    <property type="evidence" value="ECO:0007669"/>
    <property type="project" value="TreeGrafter"/>
</dbReference>
<dbReference type="SUPFAM" id="SSF55874">
    <property type="entry name" value="ATPase domain of HSP90 chaperone/DNA topoisomerase II/histidine kinase"/>
    <property type="match status" value="1"/>
</dbReference>
<evidence type="ECO:0000256" key="3">
    <source>
        <dbReference type="ARBA" id="ARBA00022553"/>
    </source>
</evidence>
<dbReference type="PRINTS" id="PR00344">
    <property type="entry name" value="BCTRLSENSOR"/>
</dbReference>
<dbReference type="InterPro" id="IPR005467">
    <property type="entry name" value="His_kinase_dom"/>
</dbReference>
<evidence type="ECO:0000256" key="6">
    <source>
        <dbReference type="ARBA" id="ARBA00023012"/>
    </source>
</evidence>
<organism evidence="8 9">
    <name type="scientific">Halioglobus japonicus</name>
    <dbReference type="NCBI Taxonomy" id="930805"/>
    <lineage>
        <taxon>Bacteria</taxon>
        <taxon>Pseudomonadati</taxon>
        <taxon>Pseudomonadota</taxon>
        <taxon>Gammaproteobacteria</taxon>
        <taxon>Cellvibrionales</taxon>
        <taxon>Halieaceae</taxon>
        <taxon>Halioglobus</taxon>
    </lineage>
</organism>
<name>A0AAP8SPT7_9GAMM</name>
<keyword evidence="9" id="KW-1185">Reference proteome</keyword>
<dbReference type="Gene3D" id="3.30.565.10">
    <property type="entry name" value="Histidine kinase-like ATPase, C-terminal domain"/>
    <property type="match status" value="1"/>
</dbReference>
<dbReference type="PROSITE" id="PS50109">
    <property type="entry name" value="HIS_KIN"/>
    <property type="match status" value="1"/>
</dbReference>
<dbReference type="GO" id="GO:0016036">
    <property type="term" value="P:cellular response to phosphate starvation"/>
    <property type="evidence" value="ECO:0007669"/>
    <property type="project" value="TreeGrafter"/>
</dbReference>
<dbReference type="PANTHER" id="PTHR45453:SF1">
    <property type="entry name" value="PHOSPHATE REGULON SENSOR PROTEIN PHOR"/>
    <property type="match status" value="1"/>
</dbReference>
<comment type="catalytic activity">
    <reaction evidence="1">
        <text>ATP + protein L-histidine = ADP + protein N-phospho-L-histidine.</text>
        <dbReference type="EC" id="2.7.13.3"/>
    </reaction>
</comment>
<evidence type="ECO:0000256" key="5">
    <source>
        <dbReference type="ARBA" id="ARBA00022777"/>
    </source>
</evidence>
<protein>
    <recommendedName>
        <fullName evidence="2">histidine kinase</fullName>
        <ecNumber evidence="2">2.7.13.3</ecNumber>
    </recommendedName>
</protein>
<proteinExistence type="predicted"/>
<dbReference type="InterPro" id="IPR004358">
    <property type="entry name" value="Sig_transdc_His_kin-like_C"/>
</dbReference>
<keyword evidence="5" id="KW-0418">Kinase</keyword>
<dbReference type="GO" id="GO:0000155">
    <property type="term" value="F:phosphorelay sensor kinase activity"/>
    <property type="evidence" value="ECO:0007669"/>
    <property type="project" value="TreeGrafter"/>
</dbReference>
<keyword evidence="6" id="KW-0902">Two-component regulatory system</keyword>
<accession>A0AAP8SPT7</accession>
<dbReference type="EMBL" id="PKUR01000001">
    <property type="protein sequence ID" value="PLW87854.1"/>
    <property type="molecule type" value="Genomic_DNA"/>
</dbReference>